<evidence type="ECO:0008006" key="4">
    <source>
        <dbReference type="Google" id="ProtNLM"/>
    </source>
</evidence>
<feature type="chain" id="PRO_5002640390" description="Lipoprotein" evidence="1">
    <location>
        <begin position="30"/>
        <end position="171"/>
    </location>
</feature>
<evidence type="ECO:0000313" key="2">
    <source>
        <dbReference type="EMBL" id="ABM61520.1"/>
    </source>
</evidence>
<reference evidence="3" key="1">
    <citation type="submission" date="2006-12" db="EMBL/GenBank/DDBJ databases">
        <title>Complete sequence of Halorhodospira halophila SL1.</title>
        <authorList>
            <consortium name="US DOE Joint Genome Institute"/>
            <person name="Copeland A."/>
            <person name="Lucas S."/>
            <person name="Lapidus A."/>
            <person name="Barry K."/>
            <person name="Detter J.C."/>
            <person name="Glavina del Rio T."/>
            <person name="Hammon N."/>
            <person name="Israni S."/>
            <person name="Dalin E."/>
            <person name="Tice H."/>
            <person name="Pitluck S."/>
            <person name="Saunders E."/>
            <person name="Brettin T."/>
            <person name="Bruce D."/>
            <person name="Han C."/>
            <person name="Tapia R."/>
            <person name="Schmutz J."/>
            <person name="Larimer F."/>
            <person name="Land M."/>
            <person name="Hauser L."/>
            <person name="Kyrpides N."/>
            <person name="Mikhailova N."/>
            <person name="Hoff W."/>
            <person name="Richardson P."/>
        </authorList>
    </citation>
    <scope>NUCLEOTIDE SEQUENCE [LARGE SCALE GENOMIC DNA]</scope>
    <source>
        <strain evidence="3">DSM 244 / SL1</strain>
    </source>
</reference>
<dbReference type="Proteomes" id="UP000000647">
    <property type="component" value="Chromosome"/>
</dbReference>
<evidence type="ECO:0000256" key="1">
    <source>
        <dbReference type="SAM" id="SignalP"/>
    </source>
</evidence>
<reference evidence="2 3" key="2">
    <citation type="journal article" date="2013" name="Stand. Genomic Sci.">
        <title>Complete genome sequence of Halorhodospira halophila SL1.</title>
        <authorList>
            <person name="Challacombe J.F."/>
            <person name="Majid S."/>
            <person name="Deole R."/>
            <person name="Brettin T.S."/>
            <person name="Bruce D."/>
            <person name="Delano S.F."/>
            <person name="Detter J.C."/>
            <person name="Gleasner C.D."/>
            <person name="Han C.S."/>
            <person name="Misra M."/>
            <person name="Reitenga K.G."/>
            <person name="Mikhailova N."/>
            <person name="Woyke T."/>
            <person name="Pitluck S."/>
            <person name="Nolan M."/>
            <person name="Land M.L."/>
            <person name="Saunders E."/>
            <person name="Tapia R."/>
            <person name="Lapidus A."/>
            <person name="Ivanova N."/>
            <person name="Hoff W.D."/>
        </authorList>
    </citation>
    <scope>NUCLEOTIDE SEQUENCE [LARGE SCALE GENOMIC DNA]</scope>
    <source>
        <strain evidence="3">DSM 244 / SL1</strain>
    </source>
</reference>
<dbReference type="KEGG" id="hha:Hhal_0739"/>
<name>A1WV08_HALHL</name>
<dbReference type="HOGENOM" id="CLU_1560800_0_0_6"/>
<keyword evidence="1" id="KW-0732">Signal</keyword>
<keyword evidence="3" id="KW-1185">Reference proteome</keyword>
<proteinExistence type="predicted"/>
<feature type="signal peptide" evidence="1">
    <location>
        <begin position="1"/>
        <end position="29"/>
    </location>
</feature>
<accession>A1WV08</accession>
<dbReference type="EMBL" id="CP000544">
    <property type="protein sequence ID" value="ABM61520.1"/>
    <property type="molecule type" value="Genomic_DNA"/>
</dbReference>
<dbReference type="AlphaFoldDB" id="A1WV08"/>
<dbReference type="OrthoDB" id="6367049at2"/>
<evidence type="ECO:0000313" key="3">
    <source>
        <dbReference type="Proteomes" id="UP000000647"/>
    </source>
</evidence>
<dbReference type="STRING" id="349124.Hhal_0739"/>
<organism evidence="2 3">
    <name type="scientific">Halorhodospira halophila (strain DSM 244 / SL1)</name>
    <name type="common">Ectothiorhodospira halophila (strain DSM 244 / SL1)</name>
    <dbReference type="NCBI Taxonomy" id="349124"/>
    <lineage>
        <taxon>Bacteria</taxon>
        <taxon>Pseudomonadati</taxon>
        <taxon>Pseudomonadota</taxon>
        <taxon>Gammaproteobacteria</taxon>
        <taxon>Chromatiales</taxon>
        <taxon>Ectothiorhodospiraceae</taxon>
        <taxon>Halorhodospira</taxon>
    </lineage>
</organism>
<dbReference type="RefSeq" id="WP_011813543.1">
    <property type="nucleotide sequence ID" value="NC_008789.1"/>
</dbReference>
<protein>
    <recommendedName>
        <fullName evidence="4">Lipoprotein</fullName>
    </recommendedName>
</protein>
<sequence length="171" mass="18185">MAAPTALPHRAPWAAGLALLIGAIGHAAAEETPASPWDDLAQVPSAELAQWRGGWTSADGVLVRFGFEQAVAVNGETLGHAQIDPVAVPLGDRAGAHQAARQLAESFRFTTTDGVQMHLGDQGMTLVLQNSLDGQLIQVLQDLDVQLEGIPVERLNRLGELMQVQMLEGLR</sequence>
<gene>
    <name evidence="2" type="ordered locus">Hhal_0739</name>
</gene>